<evidence type="ECO:0000259" key="1">
    <source>
        <dbReference type="Pfam" id="PF12705"/>
    </source>
</evidence>
<protein>
    <submittedName>
        <fullName evidence="2">PD-(D/E)XK nuclease superfamily</fullName>
    </submittedName>
</protein>
<sequence>MKSGNYLSPIYKLSMRDATTVPRKISYSQWSIYERCPLNWKLAYIDGLSPFQSSIDTVFGTAFHETLQYYLTVMYTESVKKADSLNLPEILKNKLREEYLRCVVENNNEHFSNPLQLAEYHSDGVAILDWFKKKRAAYFSTKNYELVAIEMELCVPASDKNDSVYWYGFIDVVIRHTETNTIIIYDIKTSRSGWNATAKGDSIKMAQLIAYKNYFSKQFGMPIDNITVEFFIVKRKIIEESMFPQKRIQIVRPAAGSVTRKKVQKQIDAFVENCFDAEGNKNTTATYHAVAGKGAKNCKYCPFKTDYERCPKENRIRE</sequence>
<dbReference type="InterPro" id="IPR011335">
    <property type="entry name" value="Restrct_endonuc-II-like"/>
</dbReference>
<dbReference type="InterPro" id="IPR011604">
    <property type="entry name" value="PDDEXK-like_dom_sf"/>
</dbReference>
<dbReference type="SUPFAM" id="SSF52980">
    <property type="entry name" value="Restriction endonuclease-like"/>
    <property type="match status" value="1"/>
</dbReference>
<accession>A0A6J5NS74</accession>
<reference evidence="2" key="1">
    <citation type="submission" date="2020-04" db="EMBL/GenBank/DDBJ databases">
        <authorList>
            <person name="Chiriac C."/>
            <person name="Salcher M."/>
            <person name="Ghai R."/>
            <person name="Kavagutti S V."/>
        </authorList>
    </citation>
    <scope>NUCLEOTIDE SEQUENCE</scope>
</reference>
<feature type="domain" description="PD-(D/E)XK endonuclease-like" evidence="1">
    <location>
        <begin position="25"/>
        <end position="304"/>
    </location>
</feature>
<dbReference type="EMBL" id="LR796697">
    <property type="protein sequence ID" value="CAB4159985.1"/>
    <property type="molecule type" value="Genomic_DNA"/>
</dbReference>
<dbReference type="Gene3D" id="3.90.320.10">
    <property type="match status" value="1"/>
</dbReference>
<proteinExistence type="predicted"/>
<gene>
    <name evidence="2" type="ORF">UFOVP723_26</name>
</gene>
<organism evidence="2">
    <name type="scientific">uncultured Caudovirales phage</name>
    <dbReference type="NCBI Taxonomy" id="2100421"/>
    <lineage>
        <taxon>Viruses</taxon>
        <taxon>Duplodnaviria</taxon>
        <taxon>Heunggongvirae</taxon>
        <taxon>Uroviricota</taxon>
        <taxon>Caudoviricetes</taxon>
        <taxon>Peduoviridae</taxon>
        <taxon>Maltschvirus</taxon>
        <taxon>Maltschvirus maltsch</taxon>
    </lineage>
</organism>
<evidence type="ECO:0000313" key="2">
    <source>
        <dbReference type="EMBL" id="CAB4159985.1"/>
    </source>
</evidence>
<name>A0A6J5NS74_9CAUD</name>
<dbReference type="Pfam" id="PF12705">
    <property type="entry name" value="PDDEXK_1"/>
    <property type="match status" value="1"/>
</dbReference>
<dbReference type="InterPro" id="IPR038726">
    <property type="entry name" value="PDDEXK_AddAB-type"/>
</dbReference>